<feature type="transmembrane region" description="Helical" evidence="1">
    <location>
        <begin position="86"/>
        <end position="104"/>
    </location>
</feature>
<gene>
    <name evidence="2" type="ORF">PROFUN_12911</name>
</gene>
<organism evidence="2 3">
    <name type="scientific">Planoprotostelium fungivorum</name>
    <dbReference type="NCBI Taxonomy" id="1890364"/>
    <lineage>
        <taxon>Eukaryota</taxon>
        <taxon>Amoebozoa</taxon>
        <taxon>Evosea</taxon>
        <taxon>Variosea</taxon>
        <taxon>Cavosteliida</taxon>
        <taxon>Cavosteliaceae</taxon>
        <taxon>Planoprotostelium</taxon>
    </lineage>
</organism>
<keyword evidence="1" id="KW-0812">Transmembrane</keyword>
<feature type="transmembrane region" description="Helical" evidence="1">
    <location>
        <begin position="252"/>
        <end position="271"/>
    </location>
</feature>
<protein>
    <recommendedName>
        <fullName evidence="4">Transmembrane protein</fullName>
    </recommendedName>
</protein>
<feature type="transmembrane region" description="Helical" evidence="1">
    <location>
        <begin position="20"/>
        <end position="41"/>
    </location>
</feature>
<evidence type="ECO:0008006" key="4">
    <source>
        <dbReference type="Google" id="ProtNLM"/>
    </source>
</evidence>
<keyword evidence="1" id="KW-1133">Transmembrane helix</keyword>
<evidence type="ECO:0000313" key="2">
    <source>
        <dbReference type="EMBL" id="PRP79361.1"/>
    </source>
</evidence>
<keyword evidence="1" id="KW-0472">Membrane</keyword>
<dbReference type="EMBL" id="MDYQ01000186">
    <property type="protein sequence ID" value="PRP79361.1"/>
    <property type="molecule type" value="Genomic_DNA"/>
</dbReference>
<feature type="transmembrane region" description="Helical" evidence="1">
    <location>
        <begin position="116"/>
        <end position="132"/>
    </location>
</feature>
<keyword evidence="3" id="KW-1185">Reference proteome</keyword>
<feature type="transmembrane region" description="Helical" evidence="1">
    <location>
        <begin position="222"/>
        <end position="240"/>
    </location>
</feature>
<sequence length="306" mass="34441">MATHSLSSLTSELANSNTVSMPTSSFLFLSLITMAGVMSMPLHSRNDYGLSASVISSSLLKLYNNNGTSARELWETLPSPSTAQKSHFHLILSNMLFLATGIVLSAQFGRLRTRRNVLYVVAAVQITILTALERFYFAWLALWGIFHSCAHHFWPFITVAGLNIKATAFPDVFVHLTMHVIVHSAACQLGISDATRLASSLVLVGCLWNAYLAYYSRVDEKWFVYTSMFQALSTGSWVGHLLSVSLQHNQAGFVYESNLWLMWGGAAMNWFLFKNSNKMLKKLFTISYLDTLFIFPVWLYMCNNWI</sequence>
<comment type="caution">
    <text evidence="2">The sequence shown here is derived from an EMBL/GenBank/DDBJ whole genome shotgun (WGS) entry which is preliminary data.</text>
</comment>
<feature type="transmembrane region" description="Helical" evidence="1">
    <location>
        <begin position="283"/>
        <end position="301"/>
    </location>
</feature>
<dbReference type="InParanoid" id="A0A2P6N5Y5"/>
<reference evidence="2 3" key="1">
    <citation type="journal article" date="2018" name="Genome Biol. Evol.">
        <title>Multiple Roots of Fruiting Body Formation in Amoebozoa.</title>
        <authorList>
            <person name="Hillmann F."/>
            <person name="Forbes G."/>
            <person name="Novohradska S."/>
            <person name="Ferling I."/>
            <person name="Riege K."/>
            <person name="Groth M."/>
            <person name="Westermann M."/>
            <person name="Marz M."/>
            <person name="Spaller T."/>
            <person name="Winckler T."/>
            <person name="Schaap P."/>
            <person name="Glockner G."/>
        </authorList>
    </citation>
    <scope>NUCLEOTIDE SEQUENCE [LARGE SCALE GENOMIC DNA]</scope>
    <source>
        <strain evidence="2 3">Jena</strain>
    </source>
</reference>
<evidence type="ECO:0000256" key="1">
    <source>
        <dbReference type="SAM" id="Phobius"/>
    </source>
</evidence>
<feature type="transmembrane region" description="Helical" evidence="1">
    <location>
        <begin position="197"/>
        <end position="215"/>
    </location>
</feature>
<proteinExistence type="predicted"/>
<name>A0A2P6N5Y5_9EUKA</name>
<evidence type="ECO:0000313" key="3">
    <source>
        <dbReference type="Proteomes" id="UP000241769"/>
    </source>
</evidence>
<dbReference type="AlphaFoldDB" id="A0A2P6N5Y5"/>
<dbReference type="Proteomes" id="UP000241769">
    <property type="component" value="Unassembled WGS sequence"/>
</dbReference>
<accession>A0A2P6N5Y5</accession>